<organism evidence="7 8">
    <name type="scientific">Streptomyces cremeus</name>
    <dbReference type="NCBI Taxonomy" id="66881"/>
    <lineage>
        <taxon>Bacteria</taxon>
        <taxon>Bacillati</taxon>
        <taxon>Actinomycetota</taxon>
        <taxon>Actinomycetes</taxon>
        <taxon>Kitasatosporales</taxon>
        <taxon>Streptomycetaceae</taxon>
        <taxon>Streptomyces</taxon>
    </lineage>
</organism>
<sequence>MQSRGGDGTAVDVVDAPESGRYGARVDGAEEIAGIAQYLRTPEPIVFVHTEVEPAHEGRGVGGALARASLDAARAEGLRGPAVRPFYAGRLRRRPEYADLLYQSRSSVADRGGAGPVGGRTPQEREHRGERAQPVEKEYRGEQVDVTFRPGRCLHAAECVRGLPEVFDLRKRPWGTPDAAAPEQVAEVIRRCPGGALRYRLRNGPPEAAEHPAVITRDGLGQLFVRGDLRVVDSQGPHDETRVMLCGCGASGNQPYCDHAGVCGTT</sequence>
<dbReference type="InterPro" id="IPR018967">
    <property type="entry name" value="FeS-contain_CDGSH-typ"/>
</dbReference>
<keyword evidence="8" id="KW-1185">Reference proteome</keyword>
<keyword evidence="7" id="KW-0012">Acyltransferase</keyword>
<dbReference type="Pfam" id="PF14542">
    <property type="entry name" value="Acetyltransf_CG"/>
    <property type="match status" value="1"/>
</dbReference>
<protein>
    <submittedName>
        <fullName evidence="7">GNAT family N-acetyltransferase</fullName>
        <ecNumber evidence="7">2.3.1.-</ecNumber>
    </submittedName>
</protein>
<dbReference type="InterPro" id="IPR031165">
    <property type="entry name" value="GNAT_YJDJ"/>
</dbReference>
<evidence type="ECO:0000256" key="2">
    <source>
        <dbReference type="ARBA" id="ARBA00022723"/>
    </source>
</evidence>
<comment type="caution">
    <text evidence="7">The sequence shown here is derived from an EMBL/GenBank/DDBJ whole genome shotgun (WGS) entry which is preliminary data.</text>
</comment>
<keyword evidence="3" id="KW-0408">Iron</keyword>
<dbReference type="PROSITE" id="PS51729">
    <property type="entry name" value="GNAT_YJDJ"/>
    <property type="match status" value="1"/>
</dbReference>
<accession>A0ABV5PKZ8</accession>
<proteinExistence type="predicted"/>
<reference evidence="7 8" key="1">
    <citation type="submission" date="2024-09" db="EMBL/GenBank/DDBJ databases">
        <authorList>
            <person name="Sun Q."/>
            <person name="Mori K."/>
        </authorList>
    </citation>
    <scope>NUCLEOTIDE SEQUENCE [LARGE SCALE GENOMIC DNA]</scope>
    <source>
        <strain evidence="7 8">JCM 4362</strain>
    </source>
</reference>
<gene>
    <name evidence="7" type="ORF">ACFFTU_28445</name>
</gene>
<evidence type="ECO:0000256" key="1">
    <source>
        <dbReference type="ARBA" id="ARBA00022714"/>
    </source>
</evidence>
<name>A0ABV5PKZ8_STRCM</name>
<evidence type="ECO:0000313" key="8">
    <source>
        <dbReference type="Proteomes" id="UP001589718"/>
    </source>
</evidence>
<evidence type="ECO:0000259" key="6">
    <source>
        <dbReference type="PROSITE" id="PS51729"/>
    </source>
</evidence>
<dbReference type="Gene3D" id="3.40.5.90">
    <property type="entry name" value="CDGSH iron-sulfur domain, mitoNEET-type"/>
    <property type="match status" value="1"/>
</dbReference>
<dbReference type="Gene3D" id="3.40.630.30">
    <property type="match status" value="1"/>
</dbReference>
<keyword evidence="4" id="KW-0411">Iron-sulfur</keyword>
<feature type="region of interest" description="Disordered" evidence="5">
    <location>
        <begin position="1"/>
        <end position="22"/>
    </location>
</feature>
<evidence type="ECO:0000313" key="7">
    <source>
        <dbReference type="EMBL" id="MFB9523880.1"/>
    </source>
</evidence>
<dbReference type="SUPFAM" id="SSF55729">
    <property type="entry name" value="Acyl-CoA N-acyltransferases (Nat)"/>
    <property type="match status" value="1"/>
</dbReference>
<feature type="compositionally biased region" description="Basic and acidic residues" evidence="5">
    <location>
        <begin position="122"/>
        <end position="139"/>
    </location>
</feature>
<evidence type="ECO:0000256" key="3">
    <source>
        <dbReference type="ARBA" id="ARBA00023004"/>
    </source>
</evidence>
<keyword evidence="7" id="KW-0808">Transferase</keyword>
<dbReference type="RefSeq" id="WP_380837713.1">
    <property type="nucleotide sequence ID" value="NZ_BAAAXE010000001.1"/>
</dbReference>
<dbReference type="Proteomes" id="UP001589718">
    <property type="component" value="Unassembled WGS sequence"/>
</dbReference>
<dbReference type="CDD" id="cd04301">
    <property type="entry name" value="NAT_SF"/>
    <property type="match status" value="1"/>
</dbReference>
<dbReference type="InterPro" id="IPR016181">
    <property type="entry name" value="Acyl_CoA_acyltransferase"/>
</dbReference>
<dbReference type="GO" id="GO:0016746">
    <property type="term" value="F:acyltransferase activity"/>
    <property type="evidence" value="ECO:0007669"/>
    <property type="project" value="UniProtKB-KW"/>
</dbReference>
<feature type="region of interest" description="Disordered" evidence="5">
    <location>
        <begin position="108"/>
        <end position="139"/>
    </location>
</feature>
<evidence type="ECO:0000256" key="4">
    <source>
        <dbReference type="ARBA" id="ARBA00023014"/>
    </source>
</evidence>
<evidence type="ECO:0000256" key="5">
    <source>
        <dbReference type="SAM" id="MobiDB-lite"/>
    </source>
</evidence>
<dbReference type="EMBL" id="JBHMCR010000019">
    <property type="protein sequence ID" value="MFB9523880.1"/>
    <property type="molecule type" value="Genomic_DNA"/>
</dbReference>
<dbReference type="Pfam" id="PF09360">
    <property type="entry name" value="zf-CDGSH"/>
    <property type="match status" value="1"/>
</dbReference>
<feature type="domain" description="N-acetyltransferase" evidence="6">
    <location>
        <begin position="14"/>
        <end position="102"/>
    </location>
</feature>
<dbReference type="InterPro" id="IPR010693">
    <property type="entry name" value="Divergent_4Fe-4S_mono-cluster"/>
</dbReference>
<dbReference type="EC" id="2.3.1.-" evidence="7"/>
<keyword evidence="2" id="KW-0479">Metal-binding</keyword>
<keyword evidence="1" id="KW-0001">2Fe-2S</keyword>
<dbReference type="InterPro" id="IPR042216">
    <property type="entry name" value="MitoNEET_CISD"/>
</dbReference>
<dbReference type="Pfam" id="PF06902">
    <property type="entry name" value="Fer4_19"/>
    <property type="match status" value="1"/>
</dbReference>